<gene>
    <name evidence="10" type="ORF">HNQ65_000874</name>
</gene>
<feature type="transmembrane region" description="Helical" evidence="6">
    <location>
        <begin position="502"/>
        <end position="523"/>
    </location>
</feature>
<keyword evidence="10" id="KW-0645">Protease</keyword>
<evidence type="ECO:0000256" key="6">
    <source>
        <dbReference type="SAM" id="Phobius"/>
    </source>
</evidence>
<dbReference type="Gene3D" id="3.90.226.10">
    <property type="entry name" value="2-enoyl-CoA Hydratase, Chain A, domain 1"/>
    <property type="match status" value="2"/>
</dbReference>
<organism evidence="10 11">
    <name type="scientific">Prosthecobacter vanneervenii</name>
    <dbReference type="NCBI Taxonomy" id="48466"/>
    <lineage>
        <taxon>Bacteria</taxon>
        <taxon>Pseudomonadati</taxon>
        <taxon>Verrucomicrobiota</taxon>
        <taxon>Verrucomicrobiia</taxon>
        <taxon>Verrucomicrobiales</taxon>
        <taxon>Verrucomicrobiaceae</taxon>
        <taxon>Prosthecobacter</taxon>
    </lineage>
</organism>
<feature type="domain" description="NfeD1b N-terminal" evidence="9">
    <location>
        <begin position="64"/>
        <end position="213"/>
    </location>
</feature>
<evidence type="ECO:0000256" key="5">
    <source>
        <dbReference type="SAM" id="MobiDB-lite"/>
    </source>
</evidence>
<evidence type="ECO:0000256" key="1">
    <source>
        <dbReference type="ARBA" id="ARBA00004141"/>
    </source>
</evidence>
<evidence type="ECO:0000256" key="4">
    <source>
        <dbReference type="ARBA" id="ARBA00023136"/>
    </source>
</evidence>
<reference evidence="10 11" key="1">
    <citation type="submission" date="2020-08" db="EMBL/GenBank/DDBJ databases">
        <title>Genomic Encyclopedia of Type Strains, Phase IV (KMG-IV): sequencing the most valuable type-strain genomes for metagenomic binning, comparative biology and taxonomic classification.</title>
        <authorList>
            <person name="Goeker M."/>
        </authorList>
    </citation>
    <scope>NUCLEOTIDE SEQUENCE [LARGE SCALE GENOMIC DNA]</scope>
    <source>
        <strain evidence="10 11">DSM 12252</strain>
    </source>
</reference>
<evidence type="ECO:0000256" key="2">
    <source>
        <dbReference type="ARBA" id="ARBA00022692"/>
    </source>
</evidence>
<dbReference type="RefSeq" id="WP_184338249.1">
    <property type="nucleotide sequence ID" value="NZ_JACHIG010000001.1"/>
</dbReference>
<keyword evidence="10" id="KW-0378">Hydrolase</keyword>
<feature type="transmembrane region" description="Helical" evidence="6">
    <location>
        <begin position="530"/>
        <end position="549"/>
    </location>
</feature>
<dbReference type="Pfam" id="PF24961">
    <property type="entry name" value="NfeD_membrane"/>
    <property type="match status" value="1"/>
</dbReference>
<dbReference type="AlphaFoldDB" id="A0A7W7Y8Q8"/>
<dbReference type="PANTHER" id="PTHR33507:SF3">
    <property type="entry name" value="INNER MEMBRANE PROTEIN YBBJ"/>
    <property type="match status" value="1"/>
</dbReference>
<dbReference type="CDD" id="cd07021">
    <property type="entry name" value="Clp_protease_NfeD_like"/>
    <property type="match status" value="1"/>
</dbReference>
<evidence type="ECO:0000259" key="8">
    <source>
        <dbReference type="Pfam" id="PF24961"/>
    </source>
</evidence>
<comment type="subcellular location">
    <subcellularLocation>
        <location evidence="1">Membrane</location>
        <topology evidence="1">Multi-pass membrane protein</topology>
    </subcellularLocation>
</comment>
<feature type="domain" description="NfeD1b N-terminal" evidence="9">
    <location>
        <begin position="293"/>
        <end position="481"/>
    </location>
</feature>
<sequence length="734" mass="77453">MHYRRSSLSLLLLPSFILSLIAIAGSGLAESPSAPSLKGQMVRVVVTDSDIEDLRRWRELRLWMDEAIQQGAAGLLLDINVSQSQAQAALPLAEEVARLKIKTQVYVNTAAIGGGALLALACDDIWMAPGSRIGAAPPKVPSDDSLSPKAQDTLLAESLAVLKAGARSLCKLKGHRPEIAEAFVDRERGLMLGTTMLAQKGELLLLDADAAVQSIEGRPLLARAIVPDVEALIKAAAPNAKSITLNVTWYDKQKQHAAAAAAESKSTAPAEKKPAQPSKAAAFSSRQSYKGRVVVIPVGQDDLLLPARFEFMKRTLARCNQDGAEAVIFNLDTPGGLAWDTTSLMMQDLQGLKARSFAFVNTRAISAGAMIAMATDTIYMAPASAIGASTPVSGDGTALPQAERAKQNSAFMGMARTVVREKGHDVRIIEGMTDMNRGLVINGQVIVPKGEIVTLDSAQATMLIDGKPLLAKGIIKSIDELKRIESLKGELITAEPTGFESIAIWVTRYAAILILIGLAGGYLEMQSPGFGLPGFVSVAAFALFFFGHYVAGSLAGQETMVVAAVFIVGIVLIGVELLAAPGTILPGIFGFLCVMIALVYAMSGWEMVPSSGGDAGSFHLAAYATGFRHFALGVTGAAIIITLLCLWLPDLRPFRSLILQTSAGGTLNDAPAMQAAARARAGDTGTARSALRPYGTIDIGGRLIEAMAEGDYLQSGTAVRVREVRGEKIIVEPA</sequence>
<name>A0A7W7Y8Q8_9BACT</name>
<feature type="transmembrane region" description="Helical" evidence="6">
    <location>
        <begin position="561"/>
        <end position="580"/>
    </location>
</feature>
<feature type="transmembrane region" description="Helical" evidence="6">
    <location>
        <begin position="627"/>
        <end position="648"/>
    </location>
</feature>
<dbReference type="Proteomes" id="UP000590740">
    <property type="component" value="Unassembled WGS sequence"/>
</dbReference>
<dbReference type="InterPro" id="IPR052165">
    <property type="entry name" value="Membrane_assoc_protease"/>
</dbReference>
<evidence type="ECO:0000259" key="9">
    <source>
        <dbReference type="Pfam" id="PF25145"/>
    </source>
</evidence>
<proteinExistence type="predicted"/>
<dbReference type="InterPro" id="IPR002810">
    <property type="entry name" value="NfeD-like_C"/>
</dbReference>
<dbReference type="InterPro" id="IPR056738">
    <property type="entry name" value="NfeD1b_N"/>
</dbReference>
<dbReference type="Pfam" id="PF25145">
    <property type="entry name" value="NfeD1b_N"/>
    <property type="match status" value="2"/>
</dbReference>
<feature type="compositionally biased region" description="Low complexity" evidence="5">
    <location>
        <begin position="260"/>
        <end position="269"/>
    </location>
</feature>
<dbReference type="PANTHER" id="PTHR33507">
    <property type="entry name" value="INNER MEMBRANE PROTEIN YBBJ"/>
    <property type="match status" value="1"/>
</dbReference>
<keyword evidence="11" id="KW-1185">Reference proteome</keyword>
<dbReference type="InterPro" id="IPR012340">
    <property type="entry name" value="NA-bd_OB-fold"/>
</dbReference>
<keyword evidence="4 6" id="KW-0472">Membrane</keyword>
<dbReference type="Gene3D" id="2.40.50.140">
    <property type="entry name" value="Nucleic acid-binding proteins"/>
    <property type="match status" value="1"/>
</dbReference>
<evidence type="ECO:0000313" key="10">
    <source>
        <dbReference type="EMBL" id="MBB5031320.1"/>
    </source>
</evidence>
<feature type="domain" description="NfeD integral membrane" evidence="8">
    <location>
        <begin position="510"/>
        <end position="621"/>
    </location>
</feature>
<dbReference type="EMBL" id="JACHIG010000001">
    <property type="protein sequence ID" value="MBB5031320.1"/>
    <property type="molecule type" value="Genomic_DNA"/>
</dbReference>
<evidence type="ECO:0000313" key="11">
    <source>
        <dbReference type="Proteomes" id="UP000590740"/>
    </source>
</evidence>
<dbReference type="GO" id="GO:0006508">
    <property type="term" value="P:proteolysis"/>
    <property type="evidence" value="ECO:0007669"/>
    <property type="project" value="UniProtKB-KW"/>
</dbReference>
<feature type="region of interest" description="Disordered" evidence="5">
    <location>
        <begin position="260"/>
        <end position="283"/>
    </location>
</feature>
<keyword evidence="2 6" id="KW-0812">Transmembrane</keyword>
<accession>A0A7W7Y8Q8</accession>
<dbReference type="GO" id="GO:0008233">
    <property type="term" value="F:peptidase activity"/>
    <property type="evidence" value="ECO:0007669"/>
    <property type="project" value="UniProtKB-KW"/>
</dbReference>
<protein>
    <submittedName>
        <fullName evidence="10">Membrane-bound ClpP family serine protease</fullName>
    </submittedName>
</protein>
<dbReference type="GO" id="GO:0005886">
    <property type="term" value="C:plasma membrane"/>
    <property type="evidence" value="ECO:0007669"/>
    <property type="project" value="TreeGrafter"/>
</dbReference>
<feature type="domain" description="NfeD-like C-terminal" evidence="7">
    <location>
        <begin position="681"/>
        <end position="733"/>
    </location>
</feature>
<dbReference type="Pfam" id="PF01957">
    <property type="entry name" value="NfeD"/>
    <property type="match status" value="1"/>
</dbReference>
<dbReference type="SUPFAM" id="SSF52096">
    <property type="entry name" value="ClpP/crotonase"/>
    <property type="match status" value="2"/>
</dbReference>
<comment type="caution">
    <text evidence="10">The sequence shown here is derived from an EMBL/GenBank/DDBJ whole genome shotgun (WGS) entry which is preliminary data.</text>
</comment>
<feature type="transmembrane region" description="Helical" evidence="6">
    <location>
        <begin position="587"/>
        <end position="607"/>
    </location>
</feature>
<dbReference type="InterPro" id="IPR029045">
    <property type="entry name" value="ClpP/crotonase-like_dom_sf"/>
</dbReference>
<dbReference type="InterPro" id="IPR056739">
    <property type="entry name" value="NfeD_membrane"/>
</dbReference>
<evidence type="ECO:0000259" key="7">
    <source>
        <dbReference type="Pfam" id="PF01957"/>
    </source>
</evidence>
<evidence type="ECO:0000256" key="3">
    <source>
        <dbReference type="ARBA" id="ARBA00022989"/>
    </source>
</evidence>
<keyword evidence="3 6" id="KW-1133">Transmembrane helix</keyword>